<feature type="compositionally biased region" description="Basic and acidic residues" evidence="1">
    <location>
        <begin position="560"/>
        <end position="571"/>
    </location>
</feature>
<feature type="compositionally biased region" description="Basic and acidic residues" evidence="1">
    <location>
        <begin position="1694"/>
        <end position="1703"/>
    </location>
</feature>
<feature type="region of interest" description="Disordered" evidence="1">
    <location>
        <begin position="1237"/>
        <end position="1258"/>
    </location>
</feature>
<evidence type="ECO:0000256" key="2">
    <source>
        <dbReference type="SAM" id="Phobius"/>
    </source>
</evidence>
<name>A0AAV4DUR1_9GAST</name>
<evidence type="ECO:0000256" key="1">
    <source>
        <dbReference type="SAM" id="MobiDB-lite"/>
    </source>
</evidence>
<gene>
    <name evidence="3" type="ORF">PoB_007421000</name>
</gene>
<feature type="compositionally biased region" description="Basic and acidic residues" evidence="1">
    <location>
        <begin position="1415"/>
        <end position="1431"/>
    </location>
</feature>
<feature type="region of interest" description="Disordered" evidence="1">
    <location>
        <begin position="954"/>
        <end position="1069"/>
    </location>
</feature>
<feature type="transmembrane region" description="Helical" evidence="2">
    <location>
        <begin position="12"/>
        <end position="33"/>
    </location>
</feature>
<proteinExistence type="predicted"/>
<keyword evidence="2" id="KW-0472">Membrane</keyword>
<feature type="region of interest" description="Disordered" evidence="1">
    <location>
        <begin position="1694"/>
        <end position="1717"/>
    </location>
</feature>
<reference evidence="3 4" key="1">
    <citation type="journal article" date="2021" name="Elife">
        <title>Chloroplast acquisition without the gene transfer in kleptoplastic sea slugs, Plakobranchus ocellatus.</title>
        <authorList>
            <person name="Maeda T."/>
            <person name="Takahashi S."/>
            <person name="Yoshida T."/>
            <person name="Shimamura S."/>
            <person name="Takaki Y."/>
            <person name="Nagai Y."/>
            <person name="Toyoda A."/>
            <person name="Suzuki Y."/>
            <person name="Arimoto A."/>
            <person name="Ishii H."/>
            <person name="Satoh N."/>
            <person name="Nishiyama T."/>
            <person name="Hasebe M."/>
            <person name="Maruyama T."/>
            <person name="Minagawa J."/>
            <person name="Obokata J."/>
            <person name="Shigenobu S."/>
        </authorList>
    </citation>
    <scope>NUCLEOTIDE SEQUENCE [LARGE SCALE GENOMIC DNA]</scope>
</reference>
<dbReference type="Proteomes" id="UP000735302">
    <property type="component" value="Unassembled WGS sequence"/>
</dbReference>
<feature type="region of interest" description="Disordered" evidence="1">
    <location>
        <begin position="271"/>
        <end position="318"/>
    </location>
</feature>
<feature type="region of interest" description="Disordered" evidence="1">
    <location>
        <begin position="787"/>
        <end position="835"/>
    </location>
</feature>
<feature type="compositionally biased region" description="Basic residues" evidence="1">
    <location>
        <begin position="790"/>
        <end position="799"/>
    </location>
</feature>
<evidence type="ECO:0000313" key="4">
    <source>
        <dbReference type="Proteomes" id="UP000735302"/>
    </source>
</evidence>
<feature type="compositionally biased region" description="Basic and acidic residues" evidence="1">
    <location>
        <begin position="278"/>
        <end position="308"/>
    </location>
</feature>
<feature type="compositionally biased region" description="Basic and acidic residues" evidence="1">
    <location>
        <begin position="1383"/>
        <end position="1399"/>
    </location>
</feature>
<accession>A0AAV4DUR1</accession>
<dbReference type="EMBL" id="BLXT01008342">
    <property type="protein sequence ID" value="GFO47705.1"/>
    <property type="molecule type" value="Genomic_DNA"/>
</dbReference>
<feature type="compositionally biased region" description="Polar residues" evidence="1">
    <location>
        <begin position="1329"/>
        <end position="1346"/>
    </location>
</feature>
<protein>
    <submittedName>
        <fullName evidence="3">Uncharacterized protein</fullName>
    </submittedName>
</protein>
<organism evidence="3 4">
    <name type="scientific">Plakobranchus ocellatus</name>
    <dbReference type="NCBI Taxonomy" id="259542"/>
    <lineage>
        <taxon>Eukaryota</taxon>
        <taxon>Metazoa</taxon>
        <taxon>Spiralia</taxon>
        <taxon>Lophotrochozoa</taxon>
        <taxon>Mollusca</taxon>
        <taxon>Gastropoda</taxon>
        <taxon>Heterobranchia</taxon>
        <taxon>Euthyneura</taxon>
        <taxon>Panpulmonata</taxon>
        <taxon>Sacoglossa</taxon>
        <taxon>Placobranchoidea</taxon>
        <taxon>Plakobranchidae</taxon>
        <taxon>Plakobranchus</taxon>
    </lineage>
</organism>
<feature type="compositionally biased region" description="Polar residues" evidence="1">
    <location>
        <begin position="550"/>
        <end position="559"/>
    </location>
</feature>
<keyword evidence="4" id="KW-1185">Reference proteome</keyword>
<feature type="region of interest" description="Disordered" evidence="1">
    <location>
        <begin position="1277"/>
        <end position="1507"/>
    </location>
</feature>
<comment type="caution">
    <text evidence="3">The sequence shown here is derived from an EMBL/GenBank/DDBJ whole genome shotgun (WGS) entry which is preliminary data.</text>
</comment>
<evidence type="ECO:0000313" key="3">
    <source>
        <dbReference type="EMBL" id="GFO47705.1"/>
    </source>
</evidence>
<feature type="compositionally biased region" description="Basic and acidic residues" evidence="1">
    <location>
        <begin position="1237"/>
        <end position="1254"/>
    </location>
</feature>
<keyword evidence="2" id="KW-1133">Transmembrane helix</keyword>
<feature type="region of interest" description="Disordered" evidence="1">
    <location>
        <begin position="550"/>
        <end position="575"/>
    </location>
</feature>
<feature type="compositionally biased region" description="Polar residues" evidence="1">
    <location>
        <begin position="811"/>
        <end position="835"/>
    </location>
</feature>
<feature type="compositionally biased region" description="Polar residues" evidence="1">
    <location>
        <begin position="1305"/>
        <end position="1314"/>
    </location>
</feature>
<feature type="compositionally biased region" description="Polar residues" evidence="1">
    <location>
        <begin position="970"/>
        <end position="987"/>
    </location>
</feature>
<feature type="compositionally biased region" description="Polar residues" evidence="1">
    <location>
        <begin position="1484"/>
        <end position="1494"/>
    </location>
</feature>
<feature type="compositionally biased region" description="Basic and acidic residues" evidence="1">
    <location>
        <begin position="1315"/>
        <end position="1326"/>
    </location>
</feature>
<keyword evidence="2" id="KW-0812">Transmembrane</keyword>
<feature type="region of interest" description="Disordered" evidence="1">
    <location>
        <begin position="1177"/>
        <end position="1197"/>
    </location>
</feature>
<feature type="compositionally biased region" description="Basic and acidic residues" evidence="1">
    <location>
        <begin position="999"/>
        <end position="1032"/>
    </location>
</feature>
<sequence length="1964" mass="218759">MRTLEWSIDKWLMQGLLTSILTGVGFLVISLTIEYVKRFRKGRQAREQEIFLQRILCGEQVLEWCNGTVRAREKRDGVLGTGRSLPRGQRLFEQYKRAGGFLGVGQGYYSSLAEARRLLDENLLQDRSMSAVVSKASWCGGPGSRVIVAASSTSVDDELTSLEWDTGLTFATYLPSYLSPTSCSVKSDKKSKKQSGSNCNNMITKSPNTNSCADQYSNIRLWSTQCQKSFSGEGDMELGVDLCARTLREHPHLAPFLRKDVLKAAQAIESEEAGTAKQAEKKVFKRSMEKQTKPPRENSNKAYDRDAGSKASNLKETSLVMDFKHDDLGESGEKAAKDEDIQYETSPNTGIPERTDGAEGKKLLKCLRKAKAGESLKVRKKQKDKCQTEWLVSDTSKVDATKKSKDNFSKHKARELVKPIKHPKRVMNKSITPNAEGNDLVKREMSSISVKSLPSRRKSETSQDYAWRNNTRFLPPSGSQSQTILTNICQRRLESEKRPPGVGFKNRVLYKKGVIHKDNVDPLTWPCEKFKSATTINRTLKCGYVMQRQDNAHSGNSGSNRDENTRFEKKRGSTCGFNKSPKDICPQQELRGPLFEDNENKNVINSSISGYIRKLVFGESHSKQELANEKATSIGVGANKNEDHGDKILLNNPISTVQGIPLENCSKSGDEGAGLKDLEHINLSQKSLVDRAPSEQFLDEKMNTGSEVNSATNVLEQVSTGLCCAVDVGGSVLAKKSKKSLLSKNKHFKMIASKNRVITDQTGKGNITLQSCPREIDKTEIGKVNSSKKSIVRKRKTRKNNAPSPPILLTSIRSKASSPPKSQEIKNTGSFHSRHSLFNQGISTDTEENAFMPKKSEKKSLVKSQALRSRTSLKYTFQRAGTNIEKKDEYLSEKNATSNLKENPAEAEKLKKIASKQALNKSLETLADEEPYPGLSAKLEEKEPLIKKSKVQNVTTMGKGVRRDGKIGSLHNSNHISFSETKQSLQKLSKVDPNPQNTEPREMRSRLTNDQRLKSPKSDRELKVTPQKKVDGNNRPAPDSTIHHSASSITKEGLRSLKPARAKPKSRTTASKMFDNYKIEVKKEEVLGAVVSLVTYHPKNETEKSQKNIGHNVFERSDQSENCMYEMNKYETKIKQLVQSNSPNHISHKDGAKVLPNGDVTLLTTENFLPIASKLNSKSEDPAHSVSSDFSVEESKEKGSHKIMPFIEFDTDSESELTYTSKYGRYSLRLHNPDNVKTREDKCKTKNDDSEKNLHSPHFCLRPSVLDDVVKHLVSKEQPVKAVGPQPEGEKPPVSAKSDKRHKVTTPSFSSTSPKRIDSPKEENEMAAKSSSQSGKISKPQTTSKPQIPCARKESSKKGDYEIYDEAHKNSEPSNKKAQGLDLDVHYPDNGKMQDDGKKSKSSPRPFELQVFEATSKDVGKSKTSVDKTSPRDTVSPVRLTRAVDESIPTEFNCPPANETRRSKPSQAQRNVSYPPKIKEEKSFSPNTKNNNLRNLPRSKMIAPTSHPNKACISKIESGNPNTEANSGMKDLKSDKVSTGCVKNVNETKNLDEHIKSVCKRVTEKGEEMLKQANVDNTSKLNENVCEHAKSDAKETKLLQDGGDKFKVNKVGMKLAQALKSKKDIPLIISNKRISTATSVAHKDNLQVSLSTNRDKCERMSKSGSNVMQTQNKNSLHHVCTKTLQKKNEDHVSVISSKGDKSINDSQKGLEVQERQGDKNDGLWLKKMPEKKRNYTSIHQKLFINRTSPVKLQELDRRSSHVTCTTLLKEPKDNADISDDKSRVAYEETNTNVQHSIPQSMSGCIPTNKSQLESKKTFACKPSYDYEPEICDESSKQQEVIKKSPISLQKLEKNGGSIASQKLQVCPKSSSPGDIGSNDLMVSSPYKNEEICTLKKPTGEVGCIIGDNSSYVFGSNASFSVPSFEAACPASSKPAEPEVKVINYRLYGDRFQTYRQRKQSDDDE</sequence>
<feature type="region of interest" description="Disordered" evidence="1">
    <location>
        <begin position="182"/>
        <end position="204"/>
    </location>
</feature>
<feature type="compositionally biased region" description="Basic and acidic residues" evidence="1">
    <location>
        <begin position="1351"/>
        <end position="1375"/>
    </location>
</feature>